<dbReference type="AlphaFoldDB" id="A0A4U7KML0"/>
<dbReference type="KEGG" id="sgra:EX895_005777"/>
<feature type="transmembrane region" description="Helical" evidence="2">
    <location>
        <begin position="373"/>
        <end position="398"/>
    </location>
</feature>
<feature type="transmembrane region" description="Helical" evidence="2">
    <location>
        <begin position="779"/>
        <end position="801"/>
    </location>
</feature>
<keyword evidence="2" id="KW-1133">Transmembrane helix</keyword>
<feature type="transmembrane region" description="Helical" evidence="2">
    <location>
        <begin position="854"/>
        <end position="874"/>
    </location>
</feature>
<keyword evidence="6" id="KW-1185">Reference proteome</keyword>
<dbReference type="SUPFAM" id="SSF53448">
    <property type="entry name" value="Nucleotide-diphospho-sugar transferases"/>
    <property type="match status" value="1"/>
</dbReference>
<feature type="compositionally biased region" description="Polar residues" evidence="1">
    <location>
        <begin position="19"/>
        <end position="37"/>
    </location>
</feature>
<reference evidence="5 6" key="1">
    <citation type="submission" date="2019-05" db="EMBL/GenBank/DDBJ databases">
        <title>Sporisorium graminicola CBS 10092 draft sequencing and annotation.</title>
        <authorList>
            <person name="Solano-Gonzalez S."/>
            <person name="Caddick M.X."/>
            <person name="Darby A."/>
        </authorList>
    </citation>
    <scope>NUCLEOTIDE SEQUENCE [LARGE SCALE GENOMIC DNA]</scope>
    <source>
        <strain evidence="5 6">CBS 10092</strain>
    </source>
</reference>
<dbReference type="PANTHER" id="PTHR35408:SF3">
    <property type="entry name" value="GLYCOSYLTRANSFERASE 2-LIKE DOMAIN-CONTAINING PROTEIN"/>
    <property type="match status" value="1"/>
</dbReference>
<proteinExistence type="predicted"/>
<feature type="transmembrane region" description="Helical" evidence="2">
    <location>
        <begin position="332"/>
        <end position="353"/>
    </location>
</feature>
<organism evidence="5 6">
    <name type="scientific">Sporisorium graminicola</name>
    <dbReference type="NCBI Taxonomy" id="280036"/>
    <lineage>
        <taxon>Eukaryota</taxon>
        <taxon>Fungi</taxon>
        <taxon>Dikarya</taxon>
        <taxon>Basidiomycota</taxon>
        <taxon>Ustilaginomycotina</taxon>
        <taxon>Ustilaginomycetes</taxon>
        <taxon>Ustilaginales</taxon>
        <taxon>Ustilaginaceae</taxon>
        <taxon>Sporisorium</taxon>
    </lineage>
</organism>
<dbReference type="InterPro" id="IPR057688">
    <property type="entry name" value="DUF7928"/>
</dbReference>
<accession>A0A4U7KML0</accession>
<feature type="region of interest" description="Disordered" evidence="1">
    <location>
        <begin position="289"/>
        <end position="312"/>
    </location>
</feature>
<feature type="compositionally biased region" description="Basic and acidic residues" evidence="1">
    <location>
        <begin position="289"/>
        <end position="309"/>
    </location>
</feature>
<evidence type="ECO:0000259" key="4">
    <source>
        <dbReference type="Pfam" id="PF25550"/>
    </source>
</evidence>
<sequence>MPISQESSEQHVGPGESVFAQQASPITESLQPLSSEGQHLPHHSSRLPQDAHQEPGIVRESPSNSSIPSSIERHDAFKLIAETLYWQVKRQRLFAETALVANGVAIRTGKADYVHFPSQDPRLEAWVNALHGLNCEAAFTLTSSVAAGITGSLAPGTLEVCLTGEDRVQVVETVHGLSRARKAQGACFVRAQRCLIVWADDVKDLVEAGMLLEEKMVNYIWEHTKQISSAGSLPNLPISTSNSSANFNASSASSVVEKGEDTIDAAQAKAAAPRRARFARIFSTTRIAPSRDDPKKEKDDDRHDEKGFSGEDLVEQLESGEPQLEEGRSVNMFAPLYTGLSLGLNIFLSGLLIRRLVIESLLDGRWIRMTITLAVPFIMCIIQFFCESVISVIVQMFLPVSQLHRNSLYFSGKRSARLPAGRALPHFTVAMPVYKEGLDSVLAPTIESVKKAIAVYELQGGTANIFVSEDGMQLLPRAEQDNRRDYYDRNNVAWVARPGHGKKGYVRKGRFKKASNLNFSWSLSLKVEEIMDELRPDLMASKGCNESSWCEDDEKALYDEAFKQAVASTDGQAWAAGDIRIGSYILLIDSDTRVPSDCFMDAACELERSPEIGALQHCSGVMYVADHYFERMIGYFTKMVNLSISWCVANGSIAPLVGHNAFLRWRAVQEVIYHDVDGERCIWSHQHVSEDFDMALRLLMKGFLVRWATYSNDEFLEGVSLTCDDEVNRWQKYAFGCSELVFNPLRYWPTRGPLSPLFRTFLWSKCSTTYKVNACSYIFSYWAIASATPLTMVYFFVHGFFSPTLDGAFLPSFQSWLSVLFVFCVGGMFGHVIFKFRAGKATLPRAILDHIKWVPAFSVFFAGMSYHVLLALMAHITGYNMTWSATVKDVTESNFWKEIPAILRRFGHCYLVMFTFMAAMIIFSSSVVPLEWRIEGFTVLWPGIVLISCHVLYPIVLNPWLVRFEF</sequence>
<feature type="domain" description="Glycosyltransferase 2-like" evidence="3">
    <location>
        <begin position="584"/>
        <end position="796"/>
    </location>
</feature>
<evidence type="ECO:0000313" key="6">
    <source>
        <dbReference type="Proteomes" id="UP000306050"/>
    </source>
</evidence>
<evidence type="ECO:0000313" key="5">
    <source>
        <dbReference type="EMBL" id="TKY85615.1"/>
    </source>
</evidence>
<comment type="caution">
    <text evidence="5">The sequence shown here is derived from an EMBL/GenBank/DDBJ whole genome shotgun (WGS) entry which is preliminary data.</text>
</comment>
<dbReference type="EMBL" id="SRRM01000020">
    <property type="protein sequence ID" value="TKY85615.1"/>
    <property type="molecule type" value="Genomic_DNA"/>
</dbReference>
<gene>
    <name evidence="5" type="ORF">EX895_005777</name>
</gene>
<dbReference type="OrthoDB" id="38531at2759"/>
<evidence type="ECO:0000256" key="2">
    <source>
        <dbReference type="SAM" id="Phobius"/>
    </source>
</evidence>
<dbReference type="Proteomes" id="UP000306050">
    <property type="component" value="Chromosome SGRAM_7"/>
</dbReference>
<feature type="transmembrane region" description="Helical" evidence="2">
    <location>
        <begin position="940"/>
        <end position="962"/>
    </location>
</feature>
<feature type="region of interest" description="Disordered" evidence="1">
    <location>
        <begin position="1"/>
        <end position="69"/>
    </location>
</feature>
<dbReference type="Pfam" id="PF25550">
    <property type="entry name" value="DUF7928"/>
    <property type="match status" value="1"/>
</dbReference>
<dbReference type="Pfam" id="PF13632">
    <property type="entry name" value="Glyco_trans_2_3"/>
    <property type="match status" value="1"/>
</dbReference>
<evidence type="ECO:0000259" key="3">
    <source>
        <dbReference type="Pfam" id="PF13632"/>
    </source>
</evidence>
<name>A0A4U7KML0_9BASI</name>
<feature type="transmembrane region" description="Helical" evidence="2">
    <location>
        <begin position="813"/>
        <end position="834"/>
    </location>
</feature>
<keyword evidence="2" id="KW-0472">Membrane</keyword>
<dbReference type="RefSeq" id="XP_029737600.1">
    <property type="nucleotide sequence ID" value="XM_029886369.1"/>
</dbReference>
<dbReference type="Gene3D" id="3.90.550.10">
    <property type="entry name" value="Spore Coat Polysaccharide Biosynthesis Protein SpsA, Chain A"/>
    <property type="match status" value="1"/>
</dbReference>
<feature type="domain" description="DUF7928" evidence="4">
    <location>
        <begin position="76"/>
        <end position="228"/>
    </location>
</feature>
<feature type="transmembrane region" description="Helical" evidence="2">
    <location>
        <begin position="909"/>
        <end position="928"/>
    </location>
</feature>
<keyword evidence="2" id="KW-0812">Transmembrane</keyword>
<dbReference type="GeneID" id="40728672"/>
<dbReference type="InterPro" id="IPR001173">
    <property type="entry name" value="Glyco_trans_2-like"/>
</dbReference>
<dbReference type="InterPro" id="IPR029044">
    <property type="entry name" value="Nucleotide-diphossugar_trans"/>
</dbReference>
<protein>
    <submittedName>
        <fullName evidence="5">Uncharacterized protein</fullName>
    </submittedName>
</protein>
<dbReference type="PANTHER" id="PTHR35408">
    <property type="entry name" value="CHROMOSOME 15, WHOLE GENOME SHOTGUN SEQUENCE"/>
    <property type="match status" value="1"/>
</dbReference>
<evidence type="ECO:0000256" key="1">
    <source>
        <dbReference type="SAM" id="MobiDB-lite"/>
    </source>
</evidence>